<organism evidence="2 3">
    <name type="scientific">Sphenostylis stenocarpa</name>
    <dbReference type="NCBI Taxonomy" id="92480"/>
    <lineage>
        <taxon>Eukaryota</taxon>
        <taxon>Viridiplantae</taxon>
        <taxon>Streptophyta</taxon>
        <taxon>Embryophyta</taxon>
        <taxon>Tracheophyta</taxon>
        <taxon>Spermatophyta</taxon>
        <taxon>Magnoliopsida</taxon>
        <taxon>eudicotyledons</taxon>
        <taxon>Gunneridae</taxon>
        <taxon>Pentapetalae</taxon>
        <taxon>rosids</taxon>
        <taxon>fabids</taxon>
        <taxon>Fabales</taxon>
        <taxon>Fabaceae</taxon>
        <taxon>Papilionoideae</taxon>
        <taxon>50 kb inversion clade</taxon>
        <taxon>NPAAA clade</taxon>
        <taxon>indigoferoid/millettioid clade</taxon>
        <taxon>Phaseoleae</taxon>
        <taxon>Sphenostylis</taxon>
    </lineage>
</organism>
<name>A0AA87B7M7_9FABA</name>
<dbReference type="EMBL" id="OY731407">
    <property type="protein sequence ID" value="CAJ1977358.1"/>
    <property type="molecule type" value="Genomic_DNA"/>
</dbReference>
<dbReference type="PANTHER" id="PTHR35109">
    <property type="entry name" value="GLUTAMATE RACEMASE"/>
    <property type="match status" value="1"/>
</dbReference>
<accession>A0AA87B7M7</accession>
<evidence type="ECO:0000313" key="2">
    <source>
        <dbReference type="EMBL" id="CAJ1977358.1"/>
    </source>
</evidence>
<keyword evidence="3" id="KW-1185">Reference proteome</keyword>
<dbReference type="PANTHER" id="PTHR35109:SF1">
    <property type="entry name" value="GLUTAMATE RACEMASE"/>
    <property type="match status" value="1"/>
</dbReference>
<gene>
    <name evidence="2" type="ORF">AYBTSS11_LOCUS29523</name>
</gene>
<dbReference type="AlphaFoldDB" id="A0AA87B7M7"/>
<protein>
    <submittedName>
        <fullName evidence="2">Uncharacterized protein</fullName>
    </submittedName>
</protein>
<dbReference type="Proteomes" id="UP001189624">
    <property type="component" value="Chromosome 10"/>
</dbReference>
<feature type="region of interest" description="Disordered" evidence="1">
    <location>
        <begin position="62"/>
        <end position="82"/>
    </location>
</feature>
<evidence type="ECO:0000256" key="1">
    <source>
        <dbReference type="SAM" id="MobiDB-lite"/>
    </source>
</evidence>
<proteinExistence type="predicted"/>
<sequence length="131" mass="14047">MSPLLPHTCTGTYSLLEPLHTSTTTLLMVRGGTTKANLLLLGGAKRAKSGLSKFSGTAQAAAAAAESPGGVSKSGGKIEDSSWWVPHPRTGIYFPKGHEWVMDDVPEDAARLNQTFWFRNVDGVDNPRHQS</sequence>
<dbReference type="Gramene" id="rna-AYBTSS11_LOCUS29523">
    <property type="protein sequence ID" value="CAJ1977358.1"/>
    <property type="gene ID" value="gene-AYBTSS11_LOCUS29523"/>
</dbReference>
<reference evidence="2" key="1">
    <citation type="submission" date="2023-10" db="EMBL/GenBank/DDBJ databases">
        <authorList>
            <person name="Domelevo Entfellner J.-B."/>
        </authorList>
    </citation>
    <scope>NUCLEOTIDE SEQUENCE</scope>
</reference>
<evidence type="ECO:0000313" key="3">
    <source>
        <dbReference type="Proteomes" id="UP001189624"/>
    </source>
</evidence>